<evidence type="ECO:0000313" key="2">
    <source>
        <dbReference type="EMBL" id="KAK90531.1"/>
    </source>
</evidence>
<reference evidence="2 3" key="1">
    <citation type="submission" date="2014-03" db="EMBL/GenBank/DDBJ databases">
        <title>Genome sequence of Bordetella holmseii.</title>
        <authorList>
            <person name="Harvill E."/>
            <person name="Goodfield L.L."/>
            <person name="Ivanov Y."/>
            <person name="Meyer J.A."/>
            <person name="Newth C."/>
            <person name="Cassiday P."/>
            <person name="Tondella M.L."/>
            <person name="Liao P."/>
            <person name="Zimmerman J."/>
            <person name="Meert K."/>
            <person name="Wessel D."/>
            <person name="Berger J."/>
            <person name="Dean J.M."/>
            <person name="Holubkov R."/>
            <person name="Burr J."/>
            <person name="Liu T."/>
            <person name="Brinkac L.M."/>
            <person name="Sanka R."/>
            <person name="Kim M."/>
            <person name="Losada L."/>
        </authorList>
    </citation>
    <scope>NUCLEOTIDE SEQUENCE [LARGE SCALE GENOMIC DNA]</scope>
    <source>
        <strain evidence="2 3">CDC-H585-BH</strain>
    </source>
</reference>
<proteinExistence type="predicted"/>
<sequence>MLTIVFTAMGLAILGLFGYFGRRRPQLAYFGFIAAWLALCVAHLTYAVRVAALGDSEEVAGHAVVFGVPALVAFVLGVVAARSAKVPD</sequence>
<dbReference type="AlphaFoldDB" id="A0A158M4P5"/>
<dbReference type="PATRIC" id="fig|1331206.3.peg.2125"/>
<name>A0A158M4P5_9BORD</name>
<accession>A0A158M4P5</accession>
<protein>
    <submittedName>
        <fullName evidence="2">LPXTG cell wall anchor domain protein</fullName>
    </submittedName>
</protein>
<evidence type="ECO:0000313" key="3">
    <source>
        <dbReference type="Proteomes" id="UP000026682"/>
    </source>
</evidence>
<dbReference type="EMBL" id="JFZZ01000073">
    <property type="protein sequence ID" value="KAK90531.1"/>
    <property type="molecule type" value="Genomic_DNA"/>
</dbReference>
<dbReference type="GeneID" id="93119409"/>
<feature type="transmembrane region" description="Helical" evidence="1">
    <location>
        <begin position="60"/>
        <end position="81"/>
    </location>
</feature>
<dbReference type="Proteomes" id="UP000026682">
    <property type="component" value="Unassembled WGS sequence"/>
</dbReference>
<feature type="transmembrane region" description="Helical" evidence="1">
    <location>
        <begin position="28"/>
        <end position="48"/>
    </location>
</feature>
<evidence type="ECO:0000256" key="1">
    <source>
        <dbReference type="SAM" id="Phobius"/>
    </source>
</evidence>
<keyword evidence="1" id="KW-1133">Transmembrane helix</keyword>
<dbReference type="RefSeq" id="WP_005014849.1">
    <property type="nucleotide sequence ID" value="NZ_JFZZ01000073.1"/>
</dbReference>
<organism evidence="2 3">
    <name type="scientific">Bordetella holmesii CDC-H585-BH</name>
    <dbReference type="NCBI Taxonomy" id="1331206"/>
    <lineage>
        <taxon>Bacteria</taxon>
        <taxon>Pseudomonadati</taxon>
        <taxon>Pseudomonadota</taxon>
        <taxon>Betaproteobacteria</taxon>
        <taxon>Burkholderiales</taxon>
        <taxon>Alcaligenaceae</taxon>
        <taxon>Bordetella</taxon>
    </lineage>
</organism>
<dbReference type="NCBIfam" id="TIGR01167">
    <property type="entry name" value="LPXTG_anchor"/>
    <property type="match status" value="1"/>
</dbReference>
<comment type="caution">
    <text evidence="2">The sequence shown here is derived from an EMBL/GenBank/DDBJ whole genome shotgun (WGS) entry which is preliminary data.</text>
</comment>
<gene>
    <name evidence="2" type="ORF">L497_1780</name>
</gene>
<feature type="transmembrane region" description="Helical" evidence="1">
    <location>
        <begin position="6"/>
        <end position="21"/>
    </location>
</feature>
<keyword evidence="1" id="KW-0472">Membrane</keyword>
<keyword evidence="1" id="KW-0812">Transmembrane</keyword>